<keyword evidence="3" id="KW-1133">Transmembrane helix</keyword>
<comment type="caution">
    <text evidence="7">The sequence shown here is derived from an EMBL/GenBank/DDBJ whole genome shotgun (WGS) entry which is preliminary data.</text>
</comment>
<gene>
    <name evidence="7" type="ORF">TrRE_jg13635</name>
</gene>
<dbReference type="EMBL" id="BRXZ01001876">
    <property type="protein sequence ID" value="GMH48520.1"/>
    <property type="molecule type" value="Genomic_DNA"/>
</dbReference>
<evidence type="ECO:0000256" key="4">
    <source>
        <dbReference type="ARBA" id="ARBA00023136"/>
    </source>
</evidence>
<reference evidence="7" key="1">
    <citation type="submission" date="2022-07" db="EMBL/GenBank/DDBJ databases">
        <title>Genome analysis of Parmales, a sister group of diatoms, reveals the evolutionary specialization of diatoms from phago-mixotrophs to photoautotrophs.</title>
        <authorList>
            <person name="Ban H."/>
            <person name="Sato S."/>
            <person name="Yoshikawa S."/>
            <person name="Kazumasa Y."/>
            <person name="Nakamura Y."/>
            <person name="Ichinomiya M."/>
            <person name="Saitoh K."/>
            <person name="Sato N."/>
            <person name="Blanc-Mathieu R."/>
            <person name="Endo H."/>
            <person name="Kuwata A."/>
            <person name="Ogata H."/>
        </authorList>
    </citation>
    <scope>NUCLEOTIDE SEQUENCE</scope>
</reference>
<evidence type="ECO:0000256" key="2">
    <source>
        <dbReference type="ARBA" id="ARBA00022692"/>
    </source>
</evidence>
<dbReference type="GO" id="GO:0005739">
    <property type="term" value="C:mitochondrion"/>
    <property type="evidence" value="ECO:0007669"/>
    <property type="project" value="UniProtKB-SubCell"/>
</dbReference>
<feature type="region of interest" description="Disordered" evidence="5">
    <location>
        <begin position="116"/>
        <end position="144"/>
    </location>
</feature>
<dbReference type="OrthoDB" id="36576at2759"/>
<keyword evidence="4" id="KW-0472">Membrane</keyword>
<organism evidence="7 8">
    <name type="scientific">Triparma retinervis</name>
    <dbReference type="NCBI Taxonomy" id="2557542"/>
    <lineage>
        <taxon>Eukaryota</taxon>
        <taxon>Sar</taxon>
        <taxon>Stramenopiles</taxon>
        <taxon>Ochrophyta</taxon>
        <taxon>Bolidophyceae</taxon>
        <taxon>Parmales</taxon>
        <taxon>Triparmaceae</taxon>
        <taxon>Triparma</taxon>
    </lineage>
</organism>
<keyword evidence="8" id="KW-1185">Reference proteome</keyword>
<dbReference type="InterPro" id="IPR007667">
    <property type="entry name" value="Hypoxia_induced_domain"/>
</dbReference>
<feature type="region of interest" description="Disordered" evidence="5">
    <location>
        <begin position="1"/>
        <end position="37"/>
    </location>
</feature>
<protein>
    <recommendedName>
        <fullName evidence="6">HIG1 domain-containing protein</fullName>
    </recommendedName>
</protein>
<feature type="domain" description="HIG1" evidence="6">
    <location>
        <begin position="185"/>
        <end position="276"/>
    </location>
</feature>
<evidence type="ECO:0000313" key="8">
    <source>
        <dbReference type="Proteomes" id="UP001165082"/>
    </source>
</evidence>
<feature type="region of interest" description="Disordered" evidence="5">
    <location>
        <begin position="304"/>
        <end position="333"/>
    </location>
</feature>
<dbReference type="Proteomes" id="UP001165082">
    <property type="component" value="Unassembled WGS sequence"/>
</dbReference>
<evidence type="ECO:0000256" key="1">
    <source>
        <dbReference type="ARBA" id="ARBA00004173"/>
    </source>
</evidence>
<proteinExistence type="predicted"/>
<sequence>MNSHRSPNDTRATDTRPDTRATDTRPDTRPDTRDNLRASESTVIDSALSAATTNSLPFLLFTCTAVSFLTLRSPGFKKATGPSSRTAIAIMPPFFYWGLTTELEVIRGKREKSWDLHHGKDASTGDASTGDASTGDSRTGDSRTTVANTIAVPVTKDISTLLPPPNAPYIAPVPSHVTPSEYLSEFGTKIQIVSSPTLSPHHNVSNFLSSNPFEVLLGVGIPTALVILKGQSGNKKIKASQMIMHTRVMGQGFAVVLLLSLMGFKAAVDHFGRFVTQEDADGMVGEERRRRGKWVEDMERNARAEMERREGGIKRMKELVKNRKERGGGEKGK</sequence>
<feature type="compositionally biased region" description="Polar residues" evidence="5">
    <location>
        <begin position="125"/>
        <end position="144"/>
    </location>
</feature>
<dbReference type="Pfam" id="PF04588">
    <property type="entry name" value="HIG_1_N"/>
    <property type="match status" value="1"/>
</dbReference>
<evidence type="ECO:0000259" key="6">
    <source>
        <dbReference type="PROSITE" id="PS51503"/>
    </source>
</evidence>
<keyword evidence="2" id="KW-0812">Transmembrane</keyword>
<dbReference type="AlphaFoldDB" id="A0A9W6ZE92"/>
<dbReference type="PROSITE" id="PS51503">
    <property type="entry name" value="HIG1"/>
    <property type="match status" value="1"/>
</dbReference>
<accession>A0A9W6ZE92</accession>
<name>A0A9W6ZE92_9STRA</name>
<evidence type="ECO:0000256" key="3">
    <source>
        <dbReference type="ARBA" id="ARBA00022989"/>
    </source>
</evidence>
<dbReference type="Gene3D" id="6.10.140.1320">
    <property type="match status" value="1"/>
</dbReference>
<evidence type="ECO:0000256" key="5">
    <source>
        <dbReference type="SAM" id="MobiDB-lite"/>
    </source>
</evidence>
<comment type="subcellular location">
    <subcellularLocation>
        <location evidence="1">Mitochondrion</location>
    </subcellularLocation>
</comment>
<evidence type="ECO:0000313" key="7">
    <source>
        <dbReference type="EMBL" id="GMH48520.1"/>
    </source>
</evidence>